<dbReference type="GO" id="GO:0046872">
    <property type="term" value="F:metal ion binding"/>
    <property type="evidence" value="ECO:0007669"/>
    <property type="project" value="UniProtKB-KW"/>
</dbReference>
<dbReference type="Gene3D" id="1.10.510.10">
    <property type="entry name" value="Transferase(Phosphotransferase) domain 1"/>
    <property type="match status" value="1"/>
</dbReference>
<dbReference type="GO" id="GO:0005737">
    <property type="term" value="C:cytoplasm"/>
    <property type="evidence" value="ECO:0007669"/>
    <property type="project" value="TreeGrafter"/>
</dbReference>
<reference evidence="2 3" key="1">
    <citation type="submission" date="2015-03" db="EMBL/GenBank/DDBJ databases">
        <authorList>
            <person name="Murphy D."/>
        </authorList>
    </citation>
    <scope>NUCLEOTIDE SEQUENCE [LARGE SCALE GENOMIC DNA]</scope>
    <source>
        <strain evidence="2 3">SMRU1708</strain>
    </source>
</reference>
<evidence type="ECO:0000313" key="2">
    <source>
        <dbReference type="EMBL" id="COR44066.1"/>
    </source>
</evidence>
<dbReference type="InterPro" id="IPR057929">
    <property type="entry name" value="RamC_N"/>
</dbReference>
<dbReference type="Pfam" id="PF00069">
    <property type="entry name" value="Pkinase"/>
    <property type="match status" value="1"/>
</dbReference>
<evidence type="ECO:0000256" key="1">
    <source>
        <dbReference type="PIRSR" id="PIRSR607822-1"/>
    </source>
</evidence>
<keyword evidence="2" id="KW-0808">Transferase</keyword>
<dbReference type="SUPFAM" id="SSF56112">
    <property type="entry name" value="Protein kinase-like (PK-like)"/>
    <property type="match status" value="1"/>
</dbReference>
<dbReference type="SMART" id="SM00220">
    <property type="entry name" value="S_TKc"/>
    <property type="match status" value="1"/>
</dbReference>
<dbReference type="PANTHER" id="PTHR44167">
    <property type="entry name" value="OVARIAN-SPECIFIC SERINE/THREONINE-PROTEIN KINASE LOK-RELATED"/>
    <property type="match status" value="1"/>
</dbReference>
<dbReference type="InterPro" id="IPR000719">
    <property type="entry name" value="Prot_kinase_dom"/>
</dbReference>
<sequence length="833" mass="96829">MDLLEKECLKCDKNFQQGDIWNYYYLSDKVPAQGWKIHISSQIKDAVNIFKIVYKLSQLNNCSFKVVKNLEELKKINSPREMSPTANKFITLYPKSESEAKSMICNLTNKLSEFKAPKILSDYQCGMHSPVHYRYGAFLKKQAYDEKNKKVIYLLLDEKRKNYVEDKRQNFPSLPSWKMDLFSEEEKRIYFQTTCEVSSKDSAINKYKIEKIIKRSNKGNVYRAIRKSDGQKVIIKQSRPFVNYDAEGEWTALDDIKNEAYMLKKLADKSYTTNLIDEFYIVDDYFLVQEQVDGLNFEEFIRETEYSLNIREKSLDNIVNIVNDIHKLGYKIVDIAPTNFIYTKKGDITLIDLETMTPIKDKVRRVKTPMMVNPDTDLTISSVQQDYFSLALIGFSLLTGDFLSFSKGDQKTGLSTFIKICHLIKIARLSNKITKQQKYWLYDLLMLSQGEKIQKIKHLKQVTSDILLNIPDFSSYFEKYNFKEEAKNIKSYLLTKSMDKSGRLFPSNEFGEFVSPISFQHGFGGVLFFMNKYYVKEDENTVKEWLTKLENYEAANFLHGYSLLFGKAGFLFGILDRYEKTKERYLIDISKRLVDHLMRVYDNISNLDFALGKSGILLSLMKYCTIFDDKKLANFIKNNINDAYSLLESEDNGDIYSNNFAHGRSSAAYVLKAYTDIFGDSRYQNHLQKFSDGISELLEEKLSSFSKLDNLGLSWCDGVSGLILYLCLIDKERYSEIIYKSQLEMVQQYEAMGTSFCHGLSSLLQTTIYNKNQKVEQLIKKILLTRSYRNNDRLLQFQGEDGINSYFDFGVGNLGIYWTLLGYTFPFELSKGD</sequence>
<dbReference type="SMART" id="SM01260">
    <property type="entry name" value="LANC_like"/>
    <property type="match status" value="1"/>
</dbReference>
<dbReference type="EC" id="2.7.11.1" evidence="2"/>
<keyword evidence="2" id="KW-0418">Kinase</keyword>
<dbReference type="EMBL" id="CRVC01000005">
    <property type="protein sequence ID" value="COR44066.1"/>
    <property type="molecule type" value="Genomic_DNA"/>
</dbReference>
<name>A0A0T8ZQ76_STREE</name>
<gene>
    <name evidence="2" type="ORF">ERS021218_00669</name>
</gene>
<dbReference type="PROSITE" id="PS50011">
    <property type="entry name" value="PROTEIN_KINASE_DOM"/>
    <property type="match status" value="1"/>
</dbReference>
<dbReference type="Gene3D" id="1.50.10.20">
    <property type="match status" value="1"/>
</dbReference>
<protein>
    <submittedName>
        <fullName evidence="2">Serine/threonine protein kinase</fullName>
        <ecNumber evidence="2">2.7.11.1</ecNumber>
    </submittedName>
</protein>
<dbReference type="GO" id="GO:0031179">
    <property type="term" value="P:peptide modification"/>
    <property type="evidence" value="ECO:0007669"/>
    <property type="project" value="InterPro"/>
</dbReference>
<feature type="binding site" evidence="1">
    <location>
        <position position="662"/>
    </location>
    <ligand>
        <name>Zn(2+)</name>
        <dbReference type="ChEBI" id="CHEBI:29105"/>
    </ligand>
</feature>
<dbReference type="InterPro" id="IPR007822">
    <property type="entry name" value="LANC-like"/>
</dbReference>
<dbReference type="AlphaFoldDB" id="A0A0T8ZQ76"/>
<dbReference type="Pfam" id="PF25816">
    <property type="entry name" value="RamC_N"/>
    <property type="match status" value="1"/>
</dbReference>
<proteinExistence type="predicted"/>
<dbReference type="PANTHER" id="PTHR44167:SF24">
    <property type="entry name" value="SERINE_THREONINE-PROTEIN KINASE CHK2"/>
    <property type="match status" value="1"/>
</dbReference>
<dbReference type="Pfam" id="PF05147">
    <property type="entry name" value="LANC_like"/>
    <property type="match status" value="1"/>
</dbReference>
<dbReference type="CDD" id="cd04434">
    <property type="entry name" value="LanC_like"/>
    <property type="match status" value="1"/>
</dbReference>
<accession>A0A0T8ZQ76</accession>
<dbReference type="GO" id="GO:0005524">
    <property type="term" value="F:ATP binding"/>
    <property type="evidence" value="ECO:0007669"/>
    <property type="project" value="InterPro"/>
</dbReference>
<keyword evidence="1" id="KW-0862">Zinc</keyword>
<organism evidence="2 3">
    <name type="scientific">Streptococcus pneumoniae</name>
    <dbReference type="NCBI Taxonomy" id="1313"/>
    <lineage>
        <taxon>Bacteria</taxon>
        <taxon>Bacillati</taxon>
        <taxon>Bacillota</taxon>
        <taxon>Bacilli</taxon>
        <taxon>Lactobacillales</taxon>
        <taxon>Streptococcaceae</taxon>
        <taxon>Streptococcus</taxon>
    </lineage>
</organism>
<evidence type="ECO:0000313" key="3">
    <source>
        <dbReference type="Proteomes" id="UP000046095"/>
    </source>
</evidence>
<dbReference type="Proteomes" id="UP000046095">
    <property type="component" value="Unassembled WGS sequence"/>
</dbReference>
<dbReference type="SUPFAM" id="SSF158745">
    <property type="entry name" value="LanC-like"/>
    <property type="match status" value="1"/>
</dbReference>
<keyword evidence="1" id="KW-0479">Metal-binding</keyword>
<dbReference type="GO" id="GO:0004674">
    <property type="term" value="F:protein serine/threonine kinase activity"/>
    <property type="evidence" value="ECO:0007669"/>
    <property type="project" value="UniProtKB-KW"/>
</dbReference>
<dbReference type="InterPro" id="IPR011009">
    <property type="entry name" value="Kinase-like_dom_sf"/>
</dbReference>
<keyword evidence="2" id="KW-0723">Serine/threonine-protein kinase</keyword>